<dbReference type="Proteomes" id="UP001515480">
    <property type="component" value="Unassembled WGS sequence"/>
</dbReference>
<dbReference type="InterPro" id="IPR033192">
    <property type="entry name" value="ODAD3"/>
</dbReference>
<feature type="compositionally biased region" description="Basic residues" evidence="3">
    <location>
        <begin position="474"/>
        <end position="493"/>
    </location>
</feature>
<dbReference type="GO" id="GO:0036158">
    <property type="term" value="P:outer dynein arm assembly"/>
    <property type="evidence" value="ECO:0007669"/>
    <property type="project" value="InterPro"/>
</dbReference>
<sequence>MSSNESTAALSPDAIAAARQTGLRQLHDRADELSNEIRRSRAQLHALYERQQMFVPSETLAENVDEDAKEVAQLEREVERHEEELWEASLTRKTYELIIKRLRDEGQVFSRDLGIIDHHAKAKEKDATELTLMLKDACDVRDHARTELAKATEKKEERLRQHEAQLHERRRKLKLRHAAAEAHERRCEEMKQMLIDQREEALHRRDTTVDLGSLEAEREQIAQYQAMFEAIKEATGVSHPQEVIEKFNAQESTHALLLSLMRESQQKIDTLKATRAAEGARLMRARFGAEGSAALEVERAPSELEQQAAERADAETRARHRQTRARKANALLVAAESAVAQLTALLAAGEPAEAEGAPVELAEALRRACERIAELGSPPPPEKKPPAEALQRSKTVEALLAAQLPVSGAARRMGRELAEVSLLADDMDLRRLPGPLIQMSSCNYRLQEEEEEESSGEEGEQDEETVLEREALKKQARQVLKRQTKSTRRARNTAKREAGQVVVDDE</sequence>
<dbReference type="GO" id="GO:0097542">
    <property type="term" value="C:ciliary tip"/>
    <property type="evidence" value="ECO:0007669"/>
    <property type="project" value="TreeGrafter"/>
</dbReference>
<feature type="coiled-coil region" evidence="2">
    <location>
        <begin position="141"/>
        <end position="234"/>
    </location>
</feature>
<accession>A0AB34J528</accession>
<keyword evidence="1 2" id="KW-0175">Coiled coil</keyword>
<dbReference type="GO" id="GO:0036064">
    <property type="term" value="C:ciliary basal body"/>
    <property type="evidence" value="ECO:0007669"/>
    <property type="project" value="TreeGrafter"/>
</dbReference>
<dbReference type="GO" id="GO:0003341">
    <property type="term" value="P:cilium movement"/>
    <property type="evidence" value="ECO:0007669"/>
    <property type="project" value="InterPro"/>
</dbReference>
<evidence type="ECO:0000256" key="2">
    <source>
        <dbReference type="SAM" id="Coils"/>
    </source>
</evidence>
<evidence type="ECO:0000256" key="1">
    <source>
        <dbReference type="ARBA" id="ARBA00023054"/>
    </source>
</evidence>
<dbReference type="Pfam" id="PF21773">
    <property type="entry name" value="ODAD1_CC"/>
    <property type="match status" value="1"/>
</dbReference>
<feature type="compositionally biased region" description="Acidic residues" evidence="3">
    <location>
        <begin position="448"/>
        <end position="465"/>
    </location>
</feature>
<protein>
    <recommendedName>
        <fullName evidence="4">ODAD1 central coiled coil region domain-containing protein</fullName>
    </recommendedName>
</protein>
<evidence type="ECO:0000256" key="3">
    <source>
        <dbReference type="SAM" id="MobiDB-lite"/>
    </source>
</evidence>
<name>A0AB34J528_PRYPA</name>
<feature type="coiled-coil region" evidence="2">
    <location>
        <begin position="23"/>
        <end position="91"/>
    </location>
</feature>
<feature type="region of interest" description="Disordered" evidence="3">
    <location>
        <begin position="447"/>
        <end position="466"/>
    </location>
</feature>
<reference evidence="5 6" key="1">
    <citation type="journal article" date="2024" name="Science">
        <title>Giant polyketide synthase enzymes in the biosynthesis of giant marine polyether toxins.</title>
        <authorList>
            <person name="Fallon T.R."/>
            <person name="Shende V.V."/>
            <person name="Wierzbicki I.H."/>
            <person name="Pendleton A.L."/>
            <person name="Watervoot N.F."/>
            <person name="Auber R.P."/>
            <person name="Gonzalez D.J."/>
            <person name="Wisecaver J.H."/>
            <person name="Moore B.S."/>
        </authorList>
    </citation>
    <scope>NUCLEOTIDE SEQUENCE [LARGE SCALE GENOMIC DNA]</scope>
    <source>
        <strain evidence="5 6">12B1</strain>
    </source>
</reference>
<organism evidence="5 6">
    <name type="scientific">Prymnesium parvum</name>
    <name type="common">Toxic golden alga</name>
    <dbReference type="NCBI Taxonomy" id="97485"/>
    <lineage>
        <taxon>Eukaryota</taxon>
        <taxon>Haptista</taxon>
        <taxon>Haptophyta</taxon>
        <taxon>Prymnesiophyceae</taxon>
        <taxon>Prymnesiales</taxon>
        <taxon>Prymnesiaceae</taxon>
        <taxon>Prymnesium</taxon>
    </lineage>
</organism>
<dbReference type="InterPro" id="IPR049258">
    <property type="entry name" value="ODAD1_CC"/>
</dbReference>
<feature type="region of interest" description="Disordered" evidence="3">
    <location>
        <begin position="472"/>
        <end position="506"/>
    </location>
</feature>
<evidence type="ECO:0000259" key="4">
    <source>
        <dbReference type="Pfam" id="PF21773"/>
    </source>
</evidence>
<feature type="domain" description="ODAD1 central coiled coil region" evidence="4">
    <location>
        <begin position="99"/>
        <end position="343"/>
    </location>
</feature>
<comment type="caution">
    <text evidence="5">The sequence shown here is derived from an EMBL/GenBank/DDBJ whole genome shotgun (WGS) entry which is preliminary data.</text>
</comment>
<gene>
    <name evidence="5" type="ORF">AB1Y20_004933</name>
</gene>
<proteinExistence type="predicted"/>
<keyword evidence="6" id="KW-1185">Reference proteome</keyword>
<evidence type="ECO:0000313" key="5">
    <source>
        <dbReference type="EMBL" id="KAL1511641.1"/>
    </source>
</evidence>
<dbReference type="EMBL" id="JBGBPQ010000013">
    <property type="protein sequence ID" value="KAL1511641.1"/>
    <property type="molecule type" value="Genomic_DNA"/>
</dbReference>
<feature type="region of interest" description="Disordered" evidence="3">
    <location>
        <begin position="298"/>
        <end position="317"/>
    </location>
</feature>
<dbReference type="PANTHER" id="PTHR46518:SF1">
    <property type="entry name" value="OUTER DYNEIN ARM-DOCKING COMPLEX SUBUNIT 3"/>
    <property type="match status" value="1"/>
</dbReference>
<evidence type="ECO:0000313" key="6">
    <source>
        <dbReference type="Proteomes" id="UP001515480"/>
    </source>
</evidence>
<dbReference type="PANTHER" id="PTHR46518">
    <property type="entry name" value="COILED-COIL DOMAIN-CONTAINING PROTEIN 151"/>
    <property type="match status" value="1"/>
</dbReference>
<dbReference type="AlphaFoldDB" id="A0AB34J528"/>
<dbReference type="GO" id="GO:0035253">
    <property type="term" value="C:ciliary rootlet"/>
    <property type="evidence" value="ECO:0007669"/>
    <property type="project" value="TreeGrafter"/>
</dbReference>